<gene>
    <name evidence="3" type="ORF">ENU78_03070</name>
</gene>
<dbReference type="GO" id="GO:0003677">
    <property type="term" value="F:DNA binding"/>
    <property type="evidence" value="ECO:0007669"/>
    <property type="project" value="InterPro"/>
</dbReference>
<dbReference type="Pfam" id="PF13464">
    <property type="entry name" value="RodZ_C"/>
    <property type="match status" value="1"/>
</dbReference>
<name>A0A7C2CWW0_DICTH</name>
<accession>A0A7C2CWW0</accession>
<organism evidence="3">
    <name type="scientific">Dictyoglomus thermophilum</name>
    <dbReference type="NCBI Taxonomy" id="14"/>
    <lineage>
        <taxon>Bacteria</taxon>
        <taxon>Pseudomonadati</taxon>
        <taxon>Dictyoglomota</taxon>
        <taxon>Dictyoglomia</taxon>
        <taxon>Dictyoglomales</taxon>
        <taxon>Dictyoglomaceae</taxon>
        <taxon>Dictyoglomus</taxon>
    </lineage>
</organism>
<dbReference type="PROSITE" id="PS50943">
    <property type="entry name" value="HTH_CROC1"/>
    <property type="match status" value="1"/>
</dbReference>
<keyword evidence="1" id="KW-0472">Membrane</keyword>
<dbReference type="AlphaFoldDB" id="A0A7C2CWW0"/>
<evidence type="ECO:0000256" key="1">
    <source>
        <dbReference type="SAM" id="Phobius"/>
    </source>
</evidence>
<dbReference type="EMBL" id="DTDV01000007">
    <property type="protein sequence ID" value="HGK23424.1"/>
    <property type="molecule type" value="Genomic_DNA"/>
</dbReference>
<reference evidence="3" key="1">
    <citation type="journal article" date="2020" name="mSystems">
        <title>Genome- and Community-Level Interaction Insights into Carbon Utilization and Element Cycling Functions of Hydrothermarchaeota in Hydrothermal Sediment.</title>
        <authorList>
            <person name="Zhou Z."/>
            <person name="Liu Y."/>
            <person name="Xu W."/>
            <person name="Pan J."/>
            <person name="Luo Z.H."/>
            <person name="Li M."/>
        </authorList>
    </citation>
    <scope>NUCLEOTIDE SEQUENCE [LARGE SCALE GENOMIC DNA]</scope>
    <source>
        <strain evidence="3">SpSt-70</strain>
    </source>
</reference>
<dbReference type="SMART" id="SM00530">
    <property type="entry name" value="HTH_XRE"/>
    <property type="match status" value="1"/>
</dbReference>
<protein>
    <submittedName>
        <fullName evidence="3">Helix-turn-helix domain-containing protein</fullName>
    </submittedName>
</protein>
<dbReference type="InterPro" id="IPR025194">
    <property type="entry name" value="RodZ-like_C"/>
</dbReference>
<dbReference type="CDD" id="cd00093">
    <property type="entry name" value="HTH_XRE"/>
    <property type="match status" value="1"/>
</dbReference>
<feature type="transmembrane region" description="Helical" evidence="1">
    <location>
        <begin position="102"/>
        <end position="120"/>
    </location>
</feature>
<dbReference type="InterPro" id="IPR001387">
    <property type="entry name" value="Cro/C1-type_HTH"/>
</dbReference>
<dbReference type="Gene3D" id="1.10.260.40">
    <property type="entry name" value="lambda repressor-like DNA-binding domains"/>
    <property type="match status" value="1"/>
</dbReference>
<dbReference type="OMA" id="RPIHLYF"/>
<proteinExistence type="predicted"/>
<keyword evidence="1" id="KW-1133">Transmembrane helix</keyword>
<evidence type="ECO:0000313" key="3">
    <source>
        <dbReference type="EMBL" id="HGK23424.1"/>
    </source>
</evidence>
<dbReference type="InterPro" id="IPR010982">
    <property type="entry name" value="Lambda_DNA-bd_dom_sf"/>
</dbReference>
<dbReference type="InterPro" id="IPR050400">
    <property type="entry name" value="Bact_Cytoskel_RodZ"/>
</dbReference>
<comment type="caution">
    <text evidence="3">The sequence shown here is derived from an EMBL/GenBank/DDBJ whole genome shotgun (WGS) entry which is preliminary data.</text>
</comment>
<dbReference type="SUPFAM" id="SSF47413">
    <property type="entry name" value="lambda repressor-like DNA-binding domains"/>
    <property type="match status" value="1"/>
</dbReference>
<dbReference type="PANTHER" id="PTHR34475:SF1">
    <property type="entry name" value="CYTOSKELETON PROTEIN RODZ"/>
    <property type="match status" value="1"/>
</dbReference>
<dbReference type="PANTHER" id="PTHR34475">
    <property type="match status" value="1"/>
</dbReference>
<dbReference type="RefSeq" id="WP_012548161.1">
    <property type="nucleotide sequence ID" value="NZ_VTFL01000004.1"/>
</dbReference>
<keyword evidence="1" id="KW-0812">Transmembrane</keyword>
<sequence>MVRESKSLGEILREEREKKGLSLREVANLLKISYRYLKHLEDDEYDKVNLAEVYKRGILRKYSNFLGLNEEEIIKTYNTQYQLEKEESSPELVKPKKSSLKYIAYFLVISIIFLTVFLTVKLNNKEVMSNNFKNRDITSYEINIPESYTKTIESSKVDEIGNEVSVTNTNTFTNTIKVVALDRVWLRVNYEDKTIYEGILKRGDTITWTYTSLYFHIGNAGGLEIYYNDKNIGTLGKKGEVVKLRVP</sequence>
<feature type="domain" description="HTH cro/C1-type" evidence="2">
    <location>
        <begin position="12"/>
        <end position="73"/>
    </location>
</feature>
<dbReference type="Pfam" id="PF13413">
    <property type="entry name" value="HTH_25"/>
    <property type="match status" value="1"/>
</dbReference>
<evidence type="ECO:0000259" key="2">
    <source>
        <dbReference type="PROSITE" id="PS50943"/>
    </source>
</evidence>